<feature type="transmembrane region" description="Helical" evidence="1">
    <location>
        <begin position="131"/>
        <end position="151"/>
    </location>
</feature>
<dbReference type="Proteomes" id="UP000178759">
    <property type="component" value="Unassembled WGS sequence"/>
</dbReference>
<dbReference type="EMBL" id="MFJV01000001">
    <property type="protein sequence ID" value="OGG24455.1"/>
    <property type="molecule type" value="Genomic_DNA"/>
</dbReference>
<keyword evidence="1" id="KW-0472">Membrane</keyword>
<organism evidence="2 3">
    <name type="scientific">Candidatus Gottesmanbacteria bacterium RIFCSPLOWO2_01_FULL_43_11b</name>
    <dbReference type="NCBI Taxonomy" id="1798392"/>
    <lineage>
        <taxon>Bacteria</taxon>
        <taxon>Candidatus Gottesmaniibacteriota</taxon>
    </lineage>
</organism>
<keyword evidence="1" id="KW-0812">Transmembrane</keyword>
<feature type="transmembrane region" description="Helical" evidence="1">
    <location>
        <begin position="54"/>
        <end position="73"/>
    </location>
</feature>
<evidence type="ECO:0008006" key="4">
    <source>
        <dbReference type="Google" id="ProtNLM"/>
    </source>
</evidence>
<name>A0A1F6AIC2_9BACT</name>
<feature type="transmembrane region" description="Helical" evidence="1">
    <location>
        <begin position="348"/>
        <end position="366"/>
    </location>
</feature>
<dbReference type="STRING" id="1798392.A3A79_04705"/>
<gene>
    <name evidence="2" type="ORF">A3A79_04705</name>
</gene>
<proteinExistence type="predicted"/>
<evidence type="ECO:0000313" key="3">
    <source>
        <dbReference type="Proteomes" id="UP000178759"/>
    </source>
</evidence>
<feature type="transmembrane region" description="Helical" evidence="1">
    <location>
        <begin position="228"/>
        <end position="245"/>
    </location>
</feature>
<evidence type="ECO:0000313" key="2">
    <source>
        <dbReference type="EMBL" id="OGG24455.1"/>
    </source>
</evidence>
<feature type="transmembrane region" description="Helical" evidence="1">
    <location>
        <begin position="31"/>
        <end position="47"/>
    </location>
</feature>
<protein>
    <recommendedName>
        <fullName evidence="4">Glycosyltransferase RgtA/B/C/D-like domain-containing protein</fullName>
    </recommendedName>
</protein>
<comment type="caution">
    <text evidence="2">The sequence shown here is derived from an EMBL/GenBank/DDBJ whole genome shotgun (WGS) entry which is preliminary data.</text>
</comment>
<dbReference type="AlphaFoldDB" id="A0A1F6AIC2"/>
<accession>A0A1F6AIC2</accession>
<reference evidence="2 3" key="1">
    <citation type="journal article" date="2016" name="Nat. Commun.">
        <title>Thousands of microbial genomes shed light on interconnected biogeochemical processes in an aquifer system.</title>
        <authorList>
            <person name="Anantharaman K."/>
            <person name="Brown C.T."/>
            <person name="Hug L.A."/>
            <person name="Sharon I."/>
            <person name="Castelle C.J."/>
            <person name="Probst A.J."/>
            <person name="Thomas B.C."/>
            <person name="Singh A."/>
            <person name="Wilkins M.J."/>
            <person name="Karaoz U."/>
            <person name="Brodie E.L."/>
            <person name="Williams K.H."/>
            <person name="Hubbard S.S."/>
            <person name="Banfield J.F."/>
        </authorList>
    </citation>
    <scope>NUCLEOTIDE SEQUENCE [LARGE SCALE GENOMIC DNA]</scope>
</reference>
<evidence type="ECO:0000256" key="1">
    <source>
        <dbReference type="SAM" id="Phobius"/>
    </source>
</evidence>
<sequence>MNLISIGAVLLFALSIPVVMGYRILPIEGTPYWLFGILFVLLTVNILRPKLIKFLLWPIIIIVLGATMMTAIVDRSKTAPVYGVHDIILQQEAAMRYLLEGKNPYKETYFGTAVEEFNYDEPGNTGAVNPALYHFVMPPWYLLFPFALYFTSIPLFGFFDGRMALLIAMAGLLVVLWRWFKHRPLAYLAMILTALSPSVVDYFIEGRSDIFALFWFIWSLYFLERKKLFWSAFIFGLALMSKQTIWLAAPFYFIAAGGYSIISIVVALTLAAPFLLWDPGAFIDSTVRFLSGGSVQSYPVSGYGFGMVLRSFGIIKDIHAYYPFIIWQFIFAAPVLTWAIIWFKKKKVMGRLLIGYALTLIVFWYFSRYFNNSHLGYLSSVFILGALKSEDEGV</sequence>
<feature type="transmembrane region" description="Helical" evidence="1">
    <location>
        <begin position="163"/>
        <end position="180"/>
    </location>
</feature>
<feature type="transmembrane region" description="Helical" evidence="1">
    <location>
        <begin position="251"/>
        <end position="277"/>
    </location>
</feature>
<keyword evidence="1" id="KW-1133">Transmembrane helix</keyword>
<feature type="transmembrane region" description="Helical" evidence="1">
    <location>
        <begin position="298"/>
        <end position="315"/>
    </location>
</feature>
<feature type="transmembrane region" description="Helical" evidence="1">
    <location>
        <begin position="321"/>
        <end position="341"/>
    </location>
</feature>